<proteinExistence type="predicted"/>
<evidence type="ECO:0000313" key="1">
    <source>
        <dbReference type="EMBL" id="JAD47799.1"/>
    </source>
</evidence>
<dbReference type="EMBL" id="GBRH01250096">
    <property type="protein sequence ID" value="JAD47799.1"/>
    <property type="molecule type" value="Transcribed_RNA"/>
</dbReference>
<name>A0A0A9A7X3_ARUDO</name>
<accession>A0A0A9A7X3</accession>
<dbReference type="AlphaFoldDB" id="A0A0A9A7X3"/>
<reference evidence="1" key="2">
    <citation type="journal article" date="2015" name="Data Brief">
        <title>Shoot transcriptome of the giant reed, Arundo donax.</title>
        <authorList>
            <person name="Barrero R.A."/>
            <person name="Guerrero F.D."/>
            <person name="Moolhuijzen P."/>
            <person name="Goolsby J.A."/>
            <person name="Tidwell J."/>
            <person name="Bellgard S.E."/>
            <person name="Bellgard M.I."/>
        </authorList>
    </citation>
    <scope>NUCLEOTIDE SEQUENCE</scope>
    <source>
        <tissue evidence="1">Shoot tissue taken approximately 20 cm above the soil surface</tissue>
    </source>
</reference>
<reference evidence="1" key="1">
    <citation type="submission" date="2014-09" db="EMBL/GenBank/DDBJ databases">
        <authorList>
            <person name="Magalhaes I.L.F."/>
            <person name="Oliveira U."/>
            <person name="Santos F.R."/>
            <person name="Vidigal T.H.D.A."/>
            <person name="Brescovit A.D."/>
            <person name="Santos A.J."/>
        </authorList>
    </citation>
    <scope>NUCLEOTIDE SEQUENCE</scope>
    <source>
        <tissue evidence="1">Shoot tissue taken approximately 20 cm above the soil surface</tissue>
    </source>
</reference>
<organism evidence="1">
    <name type="scientific">Arundo donax</name>
    <name type="common">Giant reed</name>
    <name type="synonym">Donax arundinaceus</name>
    <dbReference type="NCBI Taxonomy" id="35708"/>
    <lineage>
        <taxon>Eukaryota</taxon>
        <taxon>Viridiplantae</taxon>
        <taxon>Streptophyta</taxon>
        <taxon>Embryophyta</taxon>
        <taxon>Tracheophyta</taxon>
        <taxon>Spermatophyta</taxon>
        <taxon>Magnoliopsida</taxon>
        <taxon>Liliopsida</taxon>
        <taxon>Poales</taxon>
        <taxon>Poaceae</taxon>
        <taxon>PACMAD clade</taxon>
        <taxon>Arundinoideae</taxon>
        <taxon>Arundineae</taxon>
        <taxon>Arundo</taxon>
    </lineage>
</organism>
<protein>
    <submittedName>
        <fullName evidence="1">Uncharacterized protein</fullName>
    </submittedName>
</protein>
<sequence>MANQLLVLKQDLTAGHQMN</sequence>